<dbReference type="InterPro" id="IPR011095">
    <property type="entry name" value="Dala_Dala_lig_C"/>
</dbReference>
<accession>B0C6P6</accession>
<evidence type="ECO:0000256" key="3">
    <source>
        <dbReference type="PROSITE-ProRule" id="PRU00409"/>
    </source>
</evidence>
<keyword evidence="2 5" id="KW-0436">Ligase</keyword>
<protein>
    <submittedName>
        <fullName evidence="5">D-alanine--D-alanine ligase A</fullName>
    </submittedName>
</protein>
<evidence type="ECO:0000313" key="5">
    <source>
        <dbReference type="EMBL" id="ABW27602.1"/>
    </source>
</evidence>
<proteinExistence type="inferred from homology"/>
<evidence type="ECO:0000313" key="6">
    <source>
        <dbReference type="Proteomes" id="UP000000268"/>
    </source>
</evidence>
<keyword evidence="6" id="KW-1185">Reference proteome</keyword>
<dbReference type="RefSeq" id="WP_012163056.1">
    <property type="nucleotide sequence ID" value="NC_009925.1"/>
</dbReference>
<dbReference type="EMBL" id="CP000828">
    <property type="protein sequence ID" value="ABW27602.1"/>
    <property type="molecule type" value="Genomic_DNA"/>
</dbReference>
<dbReference type="PANTHER" id="PTHR23132">
    <property type="entry name" value="D-ALANINE--D-ALANINE LIGASE"/>
    <property type="match status" value="1"/>
</dbReference>
<keyword evidence="3" id="KW-0547">Nucleotide-binding</keyword>
<dbReference type="PROSITE" id="PS50975">
    <property type="entry name" value="ATP_GRASP"/>
    <property type="match status" value="1"/>
</dbReference>
<dbReference type="Gene3D" id="3.30.470.20">
    <property type="entry name" value="ATP-grasp fold, B domain"/>
    <property type="match status" value="1"/>
</dbReference>
<dbReference type="STRING" id="329726.AM1_2595"/>
<organism evidence="5 6">
    <name type="scientific">Acaryochloris marina (strain MBIC 11017)</name>
    <dbReference type="NCBI Taxonomy" id="329726"/>
    <lineage>
        <taxon>Bacteria</taxon>
        <taxon>Bacillati</taxon>
        <taxon>Cyanobacteriota</taxon>
        <taxon>Cyanophyceae</taxon>
        <taxon>Acaryochloridales</taxon>
        <taxon>Acaryochloridaceae</taxon>
        <taxon>Acaryochloris</taxon>
    </lineage>
</organism>
<dbReference type="Pfam" id="PF07478">
    <property type="entry name" value="Dala_Dala_lig_C"/>
    <property type="match status" value="1"/>
</dbReference>
<evidence type="ECO:0000256" key="2">
    <source>
        <dbReference type="ARBA" id="ARBA00022598"/>
    </source>
</evidence>
<evidence type="ECO:0000256" key="1">
    <source>
        <dbReference type="ARBA" id="ARBA00010871"/>
    </source>
</evidence>
<dbReference type="Proteomes" id="UP000000268">
    <property type="component" value="Chromosome"/>
</dbReference>
<dbReference type="GO" id="GO:0005524">
    <property type="term" value="F:ATP binding"/>
    <property type="evidence" value="ECO:0007669"/>
    <property type="project" value="UniProtKB-UniRule"/>
</dbReference>
<name>B0C6P6_ACAM1</name>
<dbReference type="InterPro" id="IPR013815">
    <property type="entry name" value="ATP_grasp_subdomain_1"/>
</dbReference>
<dbReference type="KEGG" id="amr:AM1_2595"/>
<dbReference type="HOGENOM" id="CLU_039268_2_0_3"/>
<dbReference type="Gene3D" id="3.30.1490.20">
    <property type="entry name" value="ATP-grasp fold, A domain"/>
    <property type="match status" value="1"/>
</dbReference>
<dbReference type="GO" id="GO:0046872">
    <property type="term" value="F:metal ion binding"/>
    <property type="evidence" value="ECO:0007669"/>
    <property type="project" value="InterPro"/>
</dbReference>
<dbReference type="SUPFAM" id="SSF56059">
    <property type="entry name" value="Glutathione synthetase ATP-binding domain-like"/>
    <property type="match status" value="1"/>
</dbReference>
<gene>
    <name evidence="5" type="primary">ddl</name>
    <name evidence="5" type="ordered locus">AM1_2595</name>
</gene>
<keyword evidence="3" id="KW-0067">ATP-binding</keyword>
<sequence length="330" mass="36441">MKIGLLFDSQAELMAAPEAQVNTHYHWREPEEVVAVTHALTDLGHTVDAIGSLESLLHRWQQQDLPDLVWNLSVGALSRNRTALAPALLEHLGIPYTGGDAATKSLTLNKDWLKPVLEWCGIATPPWRRFGLEESITELPPWPVSLLKPTCEGYSLGLQRFETQDGLAVLQKQVQQLQSQFQTAVLCEPLIAGREITVGVVGNLEPSLLGAVETLTTSGQALQEQVLDLQAKRQGGFQKVNVDLADSDLQPLRSAALKLMNLLQPLDYATFDFRLGRGQAYLVDVNADATLHPLRSLAQIAQAQKLTYPHLIKLILMTTCHRWSLSLTTP</sequence>
<comment type="similarity">
    <text evidence="1">Belongs to the D-alanine--D-alanine ligase family.</text>
</comment>
<dbReference type="eggNOG" id="COG1181">
    <property type="taxonomic scope" value="Bacteria"/>
</dbReference>
<dbReference type="PANTHER" id="PTHR23132:SF23">
    <property type="entry name" value="D-ALANINE--D-ALANINE LIGASE B"/>
    <property type="match status" value="1"/>
</dbReference>
<reference evidence="5 6" key="1">
    <citation type="journal article" date="2008" name="Proc. Natl. Acad. Sci. U.S.A.">
        <title>Niche adaptation and genome expansion in the chlorophyll d-producing cyanobacterium Acaryochloris marina.</title>
        <authorList>
            <person name="Swingley W.D."/>
            <person name="Chen M."/>
            <person name="Cheung P.C."/>
            <person name="Conrad A.L."/>
            <person name="Dejesa L.C."/>
            <person name="Hao J."/>
            <person name="Honchak B.M."/>
            <person name="Karbach L.E."/>
            <person name="Kurdoglu A."/>
            <person name="Lahiri S."/>
            <person name="Mastrian S.D."/>
            <person name="Miyashita H."/>
            <person name="Page L."/>
            <person name="Ramakrishna P."/>
            <person name="Satoh S."/>
            <person name="Sattley W.M."/>
            <person name="Shimada Y."/>
            <person name="Taylor H.L."/>
            <person name="Tomo T."/>
            <person name="Tsuchiya T."/>
            <person name="Wang Z.T."/>
            <person name="Raymond J."/>
            <person name="Mimuro M."/>
            <person name="Blankenship R.E."/>
            <person name="Touchman J.W."/>
        </authorList>
    </citation>
    <scope>NUCLEOTIDE SEQUENCE [LARGE SCALE GENOMIC DNA]</scope>
    <source>
        <strain evidence="6">MBIC 11017</strain>
    </source>
</reference>
<feature type="domain" description="ATP-grasp" evidence="4">
    <location>
        <begin position="114"/>
        <end position="317"/>
    </location>
</feature>
<dbReference type="AlphaFoldDB" id="B0C6P6"/>
<dbReference type="GO" id="GO:0008716">
    <property type="term" value="F:D-alanine-D-alanine ligase activity"/>
    <property type="evidence" value="ECO:0007669"/>
    <property type="project" value="InterPro"/>
</dbReference>
<evidence type="ECO:0000259" key="4">
    <source>
        <dbReference type="PROSITE" id="PS50975"/>
    </source>
</evidence>
<dbReference type="InterPro" id="IPR011761">
    <property type="entry name" value="ATP-grasp"/>
</dbReference>
<dbReference type="OrthoDB" id="9813261at2"/>